<dbReference type="AlphaFoldDB" id="A0A238J6S2"/>
<accession>A0A238J6S2</accession>
<protein>
    <recommendedName>
        <fullName evidence="3">DUF1326 domain-containing protein</fullName>
    </recommendedName>
</protein>
<dbReference type="Proteomes" id="UP000201838">
    <property type="component" value="Unassembled WGS sequence"/>
</dbReference>
<proteinExistence type="predicted"/>
<dbReference type="EMBL" id="FXXQ01000022">
    <property type="protein sequence ID" value="SMX25650.1"/>
    <property type="molecule type" value="Genomic_DNA"/>
</dbReference>
<dbReference type="OrthoDB" id="9802256at2"/>
<name>A0A238J6S2_9RHOB</name>
<evidence type="ECO:0008006" key="3">
    <source>
        <dbReference type="Google" id="ProtNLM"/>
    </source>
</evidence>
<evidence type="ECO:0000313" key="2">
    <source>
        <dbReference type="Proteomes" id="UP000201838"/>
    </source>
</evidence>
<reference evidence="1 2" key="1">
    <citation type="submission" date="2017-05" db="EMBL/GenBank/DDBJ databases">
        <authorList>
            <person name="Song R."/>
            <person name="Chenine A.L."/>
            <person name="Ruprecht R.M."/>
        </authorList>
    </citation>
    <scope>NUCLEOTIDE SEQUENCE [LARGE SCALE GENOMIC DNA]</scope>
    <source>
        <strain evidence="1 2">CECT 8489</strain>
    </source>
</reference>
<dbReference type="InterPro" id="IPR009758">
    <property type="entry name" value="DUF1326"/>
</dbReference>
<gene>
    <name evidence="1" type="ORF">BOA8489_03794</name>
</gene>
<dbReference type="Pfam" id="PF07040">
    <property type="entry name" value="DUF1326"/>
    <property type="match status" value="1"/>
</dbReference>
<dbReference type="RefSeq" id="WP_093975835.1">
    <property type="nucleotide sequence ID" value="NZ_FXXQ01000022.1"/>
</dbReference>
<sequence length="199" mass="20891">MSDWRVSGKYFEACNCEAICPCIVFSPPTTGECIVVLGWQIEEGHHGDTDLSGLNAALAAHAAGNMKEGNWRVALYIDSNADEAQASAIGAIFSGQAGGHLENLAPLIGEVMGAKPASISLQTNGKRFSMSIDDVMSSDYGSIEGQGGGDVEVSGHPLAPVPGVAFKVGRSDQFKFNDYGIEVDVAQKNAFSATFAYQP</sequence>
<organism evidence="1 2">
    <name type="scientific">Boseongicola aestuarii</name>
    <dbReference type="NCBI Taxonomy" id="1470561"/>
    <lineage>
        <taxon>Bacteria</taxon>
        <taxon>Pseudomonadati</taxon>
        <taxon>Pseudomonadota</taxon>
        <taxon>Alphaproteobacteria</taxon>
        <taxon>Rhodobacterales</taxon>
        <taxon>Paracoccaceae</taxon>
        <taxon>Boseongicola</taxon>
    </lineage>
</organism>
<keyword evidence="2" id="KW-1185">Reference proteome</keyword>
<evidence type="ECO:0000313" key="1">
    <source>
        <dbReference type="EMBL" id="SMX25650.1"/>
    </source>
</evidence>